<feature type="domain" description="Spc7 kinetochore protein" evidence="3">
    <location>
        <begin position="972"/>
        <end position="1303"/>
    </location>
</feature>
<dbReference type="Pfam" id="PF18210">
    <property type="entry name" value="Knl1_RWD_C"/>
    <property type="match status" value="1"/>
</dbReference>
<feature type="region of interest" description="Disordered" evidence="2">
    <location>
        <begin position="604"/>
        <end position="766"/>
    </location>
</feature>
<dbReference type="Pfam" id="PF08317">
    <property type="entry name" value="Spc7"/>
    <property type="match status" value="1"/>
</dbReference>
<dbReference type="Pfam" id="PF15402">
    <property type="entry name" value="MELT_2"/>
    <property type="match status" value="5"/>
</dbReference>
<feature type="compositionally biased region" description="Polar residues" evidence="2">
    <location>
        <begin position="659"/>
        <end position="669"/>
    </location>
</feature>
<dbReference type="OrthoDB" id="5592879at2759"/>
<feature type="compositionally biased region" description="Polar residues" evidence="2">
    <location>
        <begin position="780"/>
        <end position="789"/>
    </location>
</feature>
<dbReference type="SMART" id="SM00787">
    <property type="entry name" value="Spc7"/>
    <property type="match status" value="1"/>
</dbReference>
<dbReference type="GO" id="GO:0000776">
    <property type="term" value="C:kinetochore"/>
    <property type="evidence" value="ECO:0007669"/>
    <property type="project" value="TreeGrafter"/>
</dbReference>
<name>A0A9W9F911_9EURO</name>
<dbReference type="InterPro" id="IPR013253">
    <property type="entry name" value="Spc7_domain"/>
</dbReference>
<dbReference type="PANTHER" id="PTHR28260:SF1">
    <property type="entry name" value="SPINDLE POLE BODY COMPONENT SPC105"/>
    <property type="match status" value="1"/>
</dbReference>
<feature type="compositionally biased region" description="Basic residues" evidence="2">
    <location>
        <begin position="848"/>
        <end position="858"/>
    </location>
</feature>
<gene>
    <name evidence="4" type="ORF">NUU61_005188</name>
</gene>
<feature type="compositionally biased region" description="Acidic residues" evidence="2">
    <location>
        <begin position="807"/>
        <end position="819"/>
    </location>
</feature>
<dbReference type="EMBL" id="JAPMSZ010000007">
    <property type="protein sequence ID" value="KAJ5095832.1"/>
    <property type="molecule type" value="Genomic_DNA"/>
</dbReference>
<feature type="compositionally biased region" description="Polar residues" evidence="2">
    <location>
        <begin position="924"/>
        <end position="948"/>
    </location>
</feature>
<feature type="compositionally biased region" description="Low complexity" evidence="2">
    <location>
        <begin position="644"/>
        <end position="658"/>
    </location>
</feature>
<dbReference type="GeneID" id="81394938"/>
<evidence type="ECO:0000256" key="2">
    <source>
        <dbReference type="SAM" id="MobiDB-lite"/>
    </source>
</evidence>
<comment type="caution">
    <text evidence="4">The sequence shown here is derived from an EMBL/GenBank/DDBJ whole genome shotgun (WGS) entry which is preliminary data.</text>
</comment>
<proteinExistence type="predicted"/>
<dbReference type="Proteomes" id="UP001141434">
    <property type="component" value="Unassembled WGS sequence"/>
</dbReference>
<dbReference type="InterPro" id="IPR040850">
    <property type="entry name" value="Knl1_RWD_C"/>
</dbReference>
<feature type="compositionally biased region" description="Basic and acidic residues" evidence="2">
    <location>
        <begin position="104"/>
        <end position="135"/>
    </location>
</feature>
<reference evidence="4" key="1">
    <citation type="submission" date="2022-11" db="EMBL/GenBank/DDBJ databases">
        <authorList>
            <person name="Petersen C."/>
        </authorList>
    </citation>
    <scope>NUCLEOTIDE SEQUENCE</scope>
    <source>
        <strain evidence="4">IBT 34128</strain>
    </source>
</reference>
<evidence type="ECO:0000313" key="5">
    <source>
        <dbReference type="Proteomes" id="UP001141434"/>
    </source>
</evidence>
<feature type="compositionally biased region" description="Low complexity" evidence="2">
    <location>
        <begin position="670"/>
        <end position="703"/>
    </location>
</feature>
<feature type="compositionally biased region" description="Low complexity" evidence="2">
    <location>
        <begin position="356"/>
        <end position="366"/>
    </location>
</feature>
<feature type="region of interest" description="Disordered" evidence="2">
    <location>
        <begin position="1006"/>
        <end position="1025"/>
    </location>
</feature>
<dbReference type="PANTHER" id="PTHR28260">
    <property type="entry name" value="SPINDLE POLE BODY COMPONENT SPC105"/>
    <property type="match status" value="1"/>
</dbReference>
<feature type="region of interest" description="Disordered" evidence="2">
    <location>
        <begin position="780"/>
        <end position="950"/>
    </location>
</feature>
<feature type="compositionally biased region" description="Basic and acidic residues" evidence="2">
    <location>
        <begin position="750"/>
        <end position="764"/>
    </location>
</feature>
<feature type="region of interest" description="Disordered" evidence="2">
    <location>
        <begin position="166"/>
        <end position="448"/>
    </location>
</feature>
<evidence type="ECO:0000313" key="4">
    <source>
        <dbReference type="EMBL" id="KAJ5095832.1"/>
    </source>
</evidence>
<dbReference type="RefSeq" id="XP_056511383.1">
    <property type="nucleotide sequence ID" value="XM_056655770.1"/>
</dbReference>
<accession>A0A9W9F911</accession>
<sequence length="1516" mass="165671">MSSRLDSVAPRPRSRRSIAHVPRSKMTSSLDKENAIADIGATQPFETKPKLTAKDKKSRSKSLGPGGLDALQNSNGNRRKSTASAPLKSILKPTVPVSPVRKIPSFEETRRRTPARDNQSHDGAMDDDNQRKEGLLIDFETAPRAPTFGNDSTDNPFDTFNATSAIREEMAATKDRDEKERRERERQNILEKREARRKSMANRRVSFAPEATLHTWNVIEIPDESTSSSTSNSTRRASALSNTVNQQHAPTPAKEAPSSPDVDAESDFGFSPVRQQDLQQIRDRSASTEDPEGSQDLSSSPFSGSSASGGEDTGAQSLAGEEDDDHSSGSDDGFDAESTAMSMDDMTAHSAATMQSDASSGSSSSARLNQALRQAAKEAGTQAIDEGDGEMSMEIADQEITGAFQPWIKKGQRQSFDWEDISARHDQENVDPSKTPDMRGASESDYMDEDEDLSMDVTNAVGRILGKSPGRRQSAIRRKSTETSYDDQTMEMTNVVGGIAPMESPVKPSNDVNENEEMTMEFTSVVGGGVLGKETSHSHDGDDMVEQPASYTPGSERVNLEQETGENYSDEDMDMEMTGAVGGILPGLETSNKAQAKVLMELESDSGQLGSSPFQDTVRASPAKSPAKSPLAFQVTTVASETGSPSLASVRSRRSSALGTSSTPRSASRQTSPTKKPSTPSKQSTPQVKPSTPSKTPPSSKVTFRSASPKKLFQPEIQQSADKRKSTRQSIFEHNAATGESTPLFVLPPREGRRSSGLGIDKEGLGSPRVAALLDKRQSLGESSPQFVPQEQPRAGVRFEDPLQLQAEEERDREEEELREDGHIGFSQSGDRDVTSSLKDMISSLSPKKNKIGSRKSLHVGAARGVLGKRPIELDMDEEDEMQNSPKRLRGHDVSPVKGVKLPAPGFSDQRAQRSTRLPARRAASSSPLKASATPTKEPTSASKTATTPLREGIDSLQLASDPSQPEQEAEAPAEELVPEIEPIQLQEFLNMTNIHFMELTTTKRRHTTVAPGSATKKQPRLSEENVAKQGTITFDDTVAAGFCTVPMLELYQHSCRELKSYISEGRQVIRSIEAETYADNPPLFREYVTAPPDIRVIMDNQFRNVKTHARLLSKATWYEWRMKLLEGLKEGLNRHVEEMKSDDQLLSKREELLSSTVPPLAEKHASLELEATNLQQLVDEMENCDQDELRGARTKLSGVEAEIAAKRRELEQMQEEVQEKTTSIEAGTEMRDEFLAQIQEAERIKEECRGWSAREISELKASVQQIEHQTGWSIIYASTPSDSSTGPMLTMAYRDQLQLKFEPGAFAVKSSNRSEKSSPLELISMKGSGISPIASLVLQSLQRHLTTTHQAVVSPKQLLRFVSSAWDRTVGLENEARMLEFCGVTRLSLSGPDESSLSLRARCTLLGNAAVASTPGRKGAAAKNKGAKRVDVDFTVRTRIKHDTAETSEIGSLDFDIDVLATKVYGFGTGNKSGLPDQEMQSILGKGLGQQKDSDTQLGNGVWCKAVRMLTGSVF</sequence>
<keyword evidence="1" id="KW-0175">Coiled coil</keyword>
<keyword evidence="5" id="KW-1185">Reference proteome</keyword>
<feature type="coiled-coil region" evidence="1">
    <location>
        <begin position="1123"/>
        <end position="1224"/>
    </location>
</feature>
<feature type="region of interest" description="Disordered" evidence="2">
    <location>
        <begin position="1"/>
        <end position="136"/>
    </location>
</feature>
<feature type="compositionally biased region" description="Low complexity" evidence="2">
    <location>
        <begin position="225"/>
        <end position="242"/>
    </location>
</feature>
<feature type="compositionally biased region" description="Low complexity" evidence="2">
    <location>
        <begin position="294"/>
        <end position="310"/>
    </location>
</feature>
<feature type="compositionally biased region" description="Basic and acidic residues" evidence="2">
    <location>
        <begin position="166"/>
        <end position="194"/>
    </location>
</feature>
<organism evidence="4 5">
    <name type="scientific">Penicillium alfredii</name>
    <dbReference type="NCBI Taxonomy" id="1506179"/>
    <lineage>
        <taxon>Eukaryota</taxon>
        <taxon>Fungi</taxon>
        <taxon>Dikarya</taxon>
        <taxon>Ascomycota</taxon>
        <taxon>Pezizomycotina</taxon>
        <taxon>Eurotiomycetes</taxon>
        <taxon>Eurotiomycetidae</taxon>
        <taxon>Eurotiales</taxon>
        <taxon>Aspergillaceae</taxon>
        <taxon>Penicillium</taxon>
    </lineage>
</organism>
<dbReference type="SMART" id="SM01315">
    <property type="entry name" value="Spc7_N"/>
    <property type="match status" value="1"/>
</dbReference>
<dbReference type="GO" id="GO:0007094">
    <property type="term" value="P:mitotic spindle assembly checkpoint signaling"/>
    <property type="evidence" value="ECO:0007669"/>
    <property type="project" value="TreeGrafter"/>
</dbReference>
<dbReference type="GO" id="GO:0034501">
    <property type="term" value="P:protein localization to kinetochore"/>
    <property type="evidence" value="ECO:0007669"/>
    <property type="project" value="TreeGrafter"/>
</dbReference>
<protein>
    <recommendedName>
        <fullName evidence="3">Spc7 kinetochore protein domain-containing protein</fullName>
    </recommendedName>
</protein>
<dbReference type="InterPro" id="IPR033338">
    <property type="entry name" value="Spc105/Spc7"/>
</dbReference>
<dbReference type="GO" id="GO:1990758">
    <property type="term" value="P:mitotic sister chromatid biorientation"/>
    <property type="evidence" value="ECO:0007669"/>
    <property type="project" value="TreeGrafter"/>
</dbReference>
<feature type="compositionally biased region" description="Polar residues" evidence="2">
    <location>
        <begin position="605"/>
        <end position="615"/>
    </location>
</feature>
<evidence type="ECO:0000256" key="1">
    <source>
        <dbReference type="SAM" id="Coils"/>
    </source>
</evidence>
<evidence type="ECO:0000259" key="3">
    <source>
        <dbReference type="SMART" id="SM00787"/>
    </source>
</evidence>
<reference evidence="4" key="2">
    <citation type="journal article" date="2023" name="IMA Fungus">
        <title>Comparative genomic study of the Penicillium genus elucidates a diverse pangenome and 15 lateral gene transfer events.</title>
        <authorList>
            <person name="Petersen C."/>
            <person name="Sorensen T."/>
            <person name="Nielsen M.R."/>
            <person name="Sondergaard T.E."/>
            <person name="Sorensen J.L."/>
            <person name="Fitzpatrick D.A."/>
            <person name="Frisvad J.C."/>
            <person name="Nielsen K.L."/>
        </authorList>
    </citation>
    <scope>NUCLEOTIDE SEQUENCE</scope>
    <source>
        <strain evidence="4">IBT 34128</strain>
    </source>
</reference>
<feature type="compositionally biased region" description="Polar residues" evidence="2">
    <location>
        <begin position="835"/>
        <end position="847"/>
    </location>
</feature>
<feature type="compositionally biased region" description="Polar residues" evidence="2">
    <location>
        <begin position="634"/>
        <end position="643"/>
    </location>
</feature>